<dbReference type="PANTHER" id="PTHR30055:SF234">
    <property type="entry name" value="HTH-TYPE TRANSCRIPTIONAL REGULATOR BETI"/>
    <property type="match status" value="1"/>
</dbReference>
<dbReference type="EMBL" id="JAEACQ010000382">
    <property type="protein sequence ID" value="MBL7633420.1"/>
    <property type="molecule type" value="Genomic_DNA"/>
</dbReference>
<dbReference type="GO" id="GO:0000976">
    <property type="term" value="F:transcription cis-regulatory region binding"/>
    <property type="evidence" value="ECO:0007669"/>
    <property type="project" value="TreeGrafter"/>
</dbReference>
<dbReference type="Proteomes" id="UP000604475">
    <property type="component" value="Unassembled WGS sequence"/>
</dbReference>
<evidence type="ECO:0000313" key="6">
    <source>
        <dbReference type="EMBL" id="MBL7633420.1"/>
    </source>
</evidence>
<accession>A0A937UVN9</accession>
<keyword evidence="3" id="KW-0804">Transcription</keyword>
<dbReference type="AlphaFoldDB" id="A0A937UVN9"/>
<gene>
    <name evidence="6" type="ORF">I7412_40955</name>
</gene>
<dbReference type="SUPFAM" id="SSF46689">
    <property type="entry name" value="Homeodomain-like"/>
    <property type="match status" value="1"/>
</dbReference>
<dbReference type="Pfam" id="PF21306">
    <property type="entry name" value="TetR_C_40"/>
    <property type="match status" value="1"/>
</dbReference>
<evidence type="ECO:0000259" key="5">
    <source>
        <dbReference type="PROSITE" id="PS50977"/>
    </source>
</evidence>
<evidence type="ECO:0000313" key="7">
    <source>
        <dbReference type="Proteomes" id="UP000604475"/>
    </source>
</evidence>
<dbReference type="PANTHER" id="PTHR30055">
    <property type="entry name" value="HTH-TYPE TRANSCRIPTIONAL REGULATOR RUTR"/>
    <property type="match status" value="1"/>
</dbReference>
<dbReference type="PROSITE" id="PS50977">
    <property type="entry name" value="HTH_TETR_2"/>
    <property type="match status" value="1"/>
</dbReference>
<dbReference type="Pfam" id="PF00440">
    <property type="entry name" value="TetR_N"/>
    <property type="match status" value="1"/>
</dbReference>
<evidence type="ECO:0000256" key="2">
    <source>
        <dbReference type="ARBA" id="ARBA00023125"/>
    </source>
</evidence>
<protein>
    <submittedName>
        <fullName evidence="6">TetR/AcrR family transcriptional regulator</fullName>
    </submittedName>
</protein>
<comment type="caution">
    <text evidence="6">The sequence shown here is derived from an EMBL/GenBank/DDBJ whole genome shotgun (WGS) entry which is preliminary data.</text>
</comment>
<dbReference type="InterPro" id="IPR050109">
    <property type="entry name" value="HTH-type_TetR-like_transc_reg"/>
</dbReference>
<feature type="domain" description="HTH tetR-type" evidence="5">
    <location>
        <begin position="13"/>
        <end position="72"/>
    </location>
</feature>
<dbReference type="InterPro" id="IPR001647">
    <property type="entry name" value="HTH_TetR"/>
</dbReference>
<dbReference type="InterPro" id="IPR009057">
    <property type="entry name" value="Homeodomain-like_sf"/>
</dbReference>
<dbReference type="Gene3D" id="1.10.357.10">
    <property type="entry name" value="Tetracycline Repressor, domain 2"/>
    <property type="match status" value="1"/>
</dbReference>
<dbReference type="InterPro" id="IPR049513">
    <property type="entry name" value="TetR_C_40"/>
</dbReference>
<organism evidence="6 7">
    <name type="scientific">Frankia nepalensis</name>
    <dbReference type="NCBI Taxonomy" id="1836974"/>
    <lineage>
        <taxon>Bacteria</taxon>
        <taxon>Bacillati</taxon>
        <taxon>Actinomycetota</taxon>
        <taxon>Actinomycetes</taxon>
        <taxon>Frankiales</taxon>
        <taxon>Frankiaceae</taxon>
        <taxon>Frankia</taxon>
    </lineage>
</organism>
<evidence type="ECO:0000256" key="3">
    <source>
        <dbReference type="ARBA" id="ARBA00023163"/>
    </source>
</evidence>
<evidence type="ECO:0000256" key="1">
    <source>
        <dbReference type="ARBA" id="ARBA00023015"/>
    </source>
</evidence>
<keyword evidence="1" id="KW-0805">Transcription regulation</keyword>
<feature type="DNA-binding region" description="H-T-H motif" evidence="4">
    <location>
        <begin position="35"/>
        <end position="54"/>
    </location>
</feature>
<keyword evidence="7" id="KW-1185">Reference proteome</keyword>
<evidence type="ECO:0000256" key="4">
    <source>
        <dbReference type="PROSITE-ProRule" id="PRU00335"/>
    </source>
</evidence>
<sequence>MADSPNRLELRKARTRAALIQAAQQLIAEGQAHAPIAAITEAADVGLGTFYNHFESREQLVEVAVLDALDVQGAFLDDVTSDLEDPAARFAQAFRLTGRFHRLNPQLSRVLLNTGIKLMSAPTGLAHRARRDLQGAADAGRFTIPDLDVALALTAGAALALGQLLHDQPDRDAAVTTDAVTTDLLRAFGLPDSEARHLTSLPLPALPTK</sequence>
<name>A0A937UVN9_9ACTN</name>
<keyword evidence="2 4" id="KW-0238">DNA-binding</keyword>
<proteinExistence type="predicted"/>
<dbReference type="PRINTS" id="PR00455">
    <property type="entry name" value="HTHTETR"/>
</dbReference>
<reference evidence="6" key="1">
    <citation type="submission" date="2020-12" db="EMBL/GenBank/DDBJ databases">
        <title>Genomic characterization of non-nitrogen-fixing Frankia strains.</title>
        <authorList>
            <person name="Carlos-Shanley C."/>
            <person name="Guerra T."/>
            <person name="Hahn D."/>
        </authorList>
    </citation>
    <scope>NUCLEOTIDE SEQUENCE</scope>
    <source>
        <strain evidence="6">CN6</strain>
    </source>
</reference>
<dbReference type="GO" id="GO:0003700">
    <property type="term" value="F:DNA-binding transcription factor activity"/>
    <property type="evidence" value="ECO:0007669"/>
    <property type="project" value="TreeGrafter"/>
</dbReference>